<dbReference type="CDD" id="cd00077">
    <property type="entry name" value="HDc"/>
    <property type="match status" value="1"/>
</dbReference>
<dbReference type="SUPFAM" id="SSF109604">
    <property type="entry name" value="HD-domain/PDEase-like"/>
    <property type="match status" value="1"/>
</dbReference>
<evidence type="ECO:0000313" key="3">
    <source>
        <dbReference type="Proteomes" id="UP000006666"/>
    </source>
</evidence>
<keyword evidence="3" id="KW-1185">Reference proteome</keyword>
<keyword evidence="1" id="KW-0812">Transmembrane</keyword>
<keyword evidence="1" id="KW-1133">Transmembrane helix</keyword>
<dbReference type="InterPro" id="IPR003607">
    <property type="entry name" value="HD/PDEase_dom"/>
</dbReference>
<feature type="transmembrane region" description="Helical" evidence="1">
    <location>
        <begin position="89"/>
        <end position="109"/>
    </location>
</feature>
<dbReference type="EMBL" id="CP001686">
    <property type="protein sequence ID" value="ACV06855.1"/>
    <property type="molecule type" value="Genomic_DNA"/>
</dbReference>
<dbReference type="RefSeq" id="WP_015779795.1">
    <property type="nucleotide sequence ID" value="NC_013169.1"/>
</dbReference>
<feature type="transmembrane region" description="Helical" evidence="1">
    <location>
        <begin position="153"/>
        <end position="177"/>
    </location>
</feature>
<dbReference type="eggNOG" id="COG3437">
    <property type="taxonomic scope" value="Bacteria"/>
</dbReference>
<dbReference type="Proteomes" id="UP000006666">
    <property type="component" value="Chromosome"/>
</dbReference>
<evidence type="ECO:0000313" key="2">
    <source>
        <dbReference type="EMBL" id="ACV06855.1"/>
    </source>
</evidence>
<dbReference type="STRING" id="478801.Ksed_18530"/>
<dbReference type="Gene3D" id="1.10.3210.10">
    <property type="entry name" value="Hypothetical protein af1432"/>
    <property type="match status" value="1"/>
</dbReference>
<dbReference type="PANTHER" id="PTHR45228:SF4">
    <property type="entry name" value="LIPOPROTEIN"/>
    <property type="match status" value="1"/>
</dbReference>
<protein>
    <submittedName>
        <fullName evidence="2">Response regulator containing a CheY-like receiver domain and an HD-GYP domain</fullName>
    </submittedName>
</protein>
<dbReference type="KEGG" id="kse:Ksed_18530"/>
<dbReference type="InterPro" id="IPR052020">
    <property type="entry name" value="Cyclic_di-GMP/3'3'-cGAMP_PDE"/>
</dbReference>
<feature type="transmembrane region" description="Helical" evidence="1">
    <location>
        <begin position="115"/>
        <end position="133"/>
    </location>
</feature>
<dbReference type="PANTHER" id="PTHR45228">
    <property type="entry name" value="CYCLIC DI-GMP PHOSPHODIESTERASE TM_0186-RELATED"/>
    <property type="match status" value="1"/>
</dbReference>
<name>C7NJS3_KYTSD</name>
<proteinExistence type="predicted"/>
<dbReference type="AlphaFoldDB" id="C7NJS3"/>
<sequence>MSAALGGATVLALLLLLAVVVRWRWPHTHVAMWLVGRAAQIGLVGLVPLVGDGGWRGCLTAIGAALVTSLAALALSLRPSPDSSLLPDATGWFGVSALTGVAAGTVAAAPIPTGWMPVVVLLVAGLGLCLEVMAGRGRGQLRGLRALRATEGFALVSIAATAAALVAGVPVIGWWFAPIALSPLVNIAAALQGRTRALAVAQETVTALARLPDVAGHTRADHGQRVAEVAVGIGEGLGLTDTELAHLRLAGLMHDVGLVSLNTRIKDGSTSLLAPRDQQRIAARSAEIAAELPADPAVIGTLHHQAHLFIDHVMYRADVPRGARILKVANAVDDYAEGQRTATALEAALSRISMQQGYEFDPEVVAAARHVVTRLRSD</sequence>
<evidence type="ECO:0000256" key="1">
    <source>
        <dbReference type="SAM" id="Phobius"/>
    </source>
</evidence>
<dbReference type="Pfam" id="PF13487">
    <property type="entry name" value="HD_5"/>
    <property type="match status" value="1"/>
</dbReference>
<organism evidence="2 3">
    <name type="scientific">Kytococcus sedentarius (strain ATCC 14392 / DSM 20547 / JCM 11482 / CCUG 33030 / NBRC 15357 / NCTC 11040 / CCM 314 / 541)</name>
    <name type="common">Micrococcus sedentarius</name>
    <dbReference type="NCBI Taxonomy" id="478801"/>
    <lineage>
        <taxon>Bacteria</taxon>
        <taxon>Bacillati</taxon>
        <taxon>Actinomycetota</taxon>
        <taxon>Actinomycetes</taxon>
        <taxon>Micrococcales</taxon>
        <taxon>Kytococcaceae</taxon>
        <taxon>Kytococcus</taxon>
    </lineage>
</organism>
<keyword evidence="1" id="KW-0472">Membrane</keyword>
<accession>C7NJS3</accession>
<reference evidence="2 3" key="1">
    <citation type="journal article" date="2009" name="Stand. Genomic Sci.">
        <title>Complete genome sequence of Kytococcus sedentarius type strain (541).</title>
        <authorList>
            <person name="Sims D."/>
            <person name="Brettin T."/>
            <person name="Detter J.C."/>
            <person name="Han C."/>
            <person name="Lapidus A."/>
            <person name="Copeland A."/>
            <person name="Glavina Del Rio T."/>
            <person name="Nolan M."/>
            <person name="Chen F."/>
            <person name="Lucas S."/>
            <person name="Tice H."/>
            <person name="Cheng J.F."/>
            <person name="Bruce D."/>
            <person name="Goodwin L."/>
            <person name="Pitluck S."/>
            <person name="Ovchinnikova G."/>
            <person name="Pati A."/>
            <person name="Ivanova N."/>
            <person name="Mavrommatis K."/>
            <person name="Chen A."/>
            <person name="Palaniappan K."/>
            <person name="D'haeseleer P."/>
            <person name="Chain P."/>
            <person name="Bristow J."/>
            <person name="Eisen J.A."/>
            <person name="Markowitz V."/>
            <person name="Hugenholtz P."/>
            <person name="Schneider S."/>
            <person name="Goker M."/>
            <person name="Pukall R."/>
            <person name="Kyrpides N.C."/>
            <person name="Klenk H.P."/>
        </authorList>
    </citation>
    <scope>NUCLEOTIDE SEQUENCE [LARGE SCALE GENOMIC DNA]</scope>
    <source>
        <strain evidence="3">ATCC 14392 / DSM 20547 / JCM 11482 / CCUG 33030 / NBRC 15357 / NCTC 11040 / CCM 314 / 541</strain>
    </source>
</reference>
<gene>
    <name evidence="2" type="ordered locus">Ksed_18530</name>
</gene>
<feature type="transmembrane region" description="Helical" evidence="1">
    <location>
        <begin position="54"/>
        <end position="77"/>
    </location>
</feature>
<dbReference type="HOGENOM" id="CLU_731130_0_0_11"/>